<protein>
    <submittedName>
        <fullName evidence="1">Uncharacterized protein</fullName>
    </submittedName>
</protein>
<evidence type="ECO:0000313" key="1">
    <source>
        <dbReference type="EMBL" id="KAK8226024.1"/>
    </source>
</evidence>
<reference evidence="1 2" key="1">
    <citation type="submission" date="2024-04" db="EMBL/GenBank/DDBJ databases">
        <title>Phyllosticta paracitricarpa is synonymous to the EU quarantine fungus P. citricarpa based on phylogenomic analyses.</title>
        <authorList>
            <consortium name="Lawrence Berkeley National Laboratory"/>
            <person name="Van Ingen-Buijs V.A."/>
            <person name="Van Westerhoven A.C."/>
            <person name="Haridas S."/>
            <person name="Skiadas P."/>
            <person name="Martin F."/>
            <person name="Groenewald J.Z."/>
            <person name="Crous P.W."/>
            <person name="Seidl M.F."/>
        </authorList>
    </citation>
    <scope>NUCLEOTIDE SEQUENCE [LARGE SCALE GENOMIC DNA]</scope>
    <source>
        <strain evidence="1 2">CBS 123374</strain>
    </source>
</reference>
<name>A0ABR1YD80_9PEZI</name>
<accession>A0ABR1YD80</accession>
<comment type="caution">
    <text evidence="1">The sequence shown here is derived from an EMBL/GenBank/DDBJ whole genome shotgun (WGS) entry which is preliminary data.</text>
</comment>
<organism evidence="1 2">
    <name type="scientific">Phyllosticta capitalensis</name>
    <dbReference type="NCBI Taxonomy" id="121624"/>
    <lineage>
        <taxon>Eukaryota</taxon>
        <taxon>Fungi</taxon>
        <taxon>Dikarya</taxon>
        <taxon>Ascomycota</taxon>
        <taxon>Pezizomycotina</taxon>
        <taxon>Dothideomycetes</taxon>
        <taxon>Dothideomycetes incertae sedis</taxon>
        <taxon>Botryosphaeriales</taxon>
        <taxon>Phyllostictaceae</taxon>
        <taxon>Phyllosticta</taxon>
    </lineage>
</organism>
<evidence type="ECO:0000313" key="2">
    <source>
        <dbReference type="Proteomes" id="UP001492380"/>
    </source>
</evidence>
<proteinExistence type="predicted"/>
<dbReference type="Proteomes" id="UP001492380">
    <property type="component" value="Unassembled WGS sequence"/>
</dbReference>
<keyword evidence="2" id="KW-1185">Reference proteome</keyword>
<gene>
    <name evidence="1" type="ORF">HDK90DRAFT_73057</name>
</gene>
<dbReference type="EMBL" id="JBBWRZ010000011">
    <property type="protein sequence ID" value="KAK8226024.1"/>
    <property type="molecule type" value="Genomic_DNA"/>
</dbReference>
<sequence>MFLVEPDFLALSPRCSAGKSLTPTLGQQYQRFFFFSSKMSHFFSILKDLVSHFWNMSHCWSGIKPTLFPRLNSSSSIFLSSSSVFCALCFLATFQLHFHALTPVWSSFASLRFDSWSAQRACIFIILSRAGGAVGSTYLRWQSLLWMKLRFDSWSVLVW</sequence>